<reference evidence="1 2" key="1">
    <citation type="submission" date="2024-03" db="EMBL/GenBank/DDBJ databases">
        <title>Human intestinal bacterial collection.</title>
        <authorList>
            <person name="Pauvert C."/>
            <person name="Hitch T.C.A."/>
            <person name="Clavel T."/>
        </authorList>
    </citation>
    <scope>NUCLEOTIDE SEQUENCE [LARGE SCALE GENOMIC DNA]</scope>
    <source>
        <strain evidence="1 2">CLA-AA-H192</strain>
    </source>
</reference>
<evidence type="ECO:0000313" key="1">
    <source>
        <dbReference type="EMBL" id="MEQ2510761.1"/>
    </source>
</evidence>
<comment type="caution">
    <text evidence="1">The sequence shown here is derived from an EMBL/GenBank/DDBJ whole genome shotgun (WGS) entry which is preliminary data.</text>
</comment>
<dbReference type="Proteomes" id="UP001491552">
    <property type="component" value="Unassembled WGS sequence"/>
</dbReference>
<dbReference type="EMBL" id="JBBMFF010000185">
    <property type="protein sequence ID" value="MEQ2510761.1"/>
    <property type="molecule type" value="Genomic_DNA"/>
</dbReference>
<dbReference type="InterPro" id="IPR009711">
    <property type="entry name" value="UPF0473"/>
</dbReference>
<dbReference type="Pfam" id="PF06949">
    <property type="entry name" value="DUF1292"/>
    <property type="match status" value="1"/>
</dbReference>
<accession>A0ABV1G5R8</accession>
<name>A0ABV1G5R8_9FIRM</name>
<keyword evidence="2" id="KW-1185">Reference proteome</keyword>
<proteinExistence type="predicted"/>
<gene>
    <name evidence="1" type="ORF">WMO66_05790</name>
</gene>
<sequence length="88" mass="10254">MEDKRAQYGEDEIITLEFDDGVTFDCGMMGTFELDGKEYIALEALDDSDDVYLYGYQRNDTDFDLLDIPEEEFDRVAAEFDRLMDEPI</sequence>
<evidence type="ECO:0000313" key="2">
    <source>
        <dbReference type="Proteomes" id="UP001491552"/>
    </source>
</evidence>
<protein>
    <submittedName>
        <fullName evidence="1">DUF1292 domain-containing protein</fullName>
    </submittedName>
</protein>
<organism evidence="1 2">
    <name type="scientific">Faecousia intestinalis</name>
    <dbReference type="NCBI Taxonomy" id="3133167"/>
    <lineage>
        <taxon>Bacteria</taxon>
        <taxon>Bacillati</taxon>
        <taxon>Bacillota</taxon>
        <taxon>Clostridia</taxon>
        <taxon>Eubacteriales</taxon>
        <taxon>Oscillospiraceae</taxon>
        <taxon>Faecousia</taxon>
    </lineage>
</organism>
<dbReference type="RefSeq" id="WP_349135443.1">
    <property type="nucleotide sequence ID" value="NZ_JBBMFF010000185.1"/>
</dbReference>